<proteinExistence type="predicted"/>
<gene>
    <name evidence="3" type="primary">LOC113088785</name>
</gene>
<dbReference type="PANTHER" id="PTHR40552:SF6">
    <property type="entry name" value="FI09606P-RELATED"/>
    <property type="match status" value="1"/>
</dbReference>
<dbReference type="AlphaFoldDB" id="A0A6P6NRW3"/>
<dbReference type="Gene3D" id="3.90.70.120">
    <property type="match status" value="1"/>
</dbReference>
<dbReference type="GeneID" id="113088785"/>
<dbReference type="SUPFAM" id="SSF54001">
    <property type="entry name" value="Cysteine proteinases"/>
    <property type="match status" value="1"/>
</dbReference>
<evidence type="ECO:0000313" key="2">
    <source>
        <dbReference type="Proteomes" id="UP000515129"/>
    </source>
</evidence>
<accession>A0A6P6NRW3</accession>
<feature type="domain" description="Peptidase C76" evidence="1">
    <location>
        <begin position="18"/>
        <end position="171"/>
    </location>
</feature>
<name>A0A6P6NRW3_CARAU</name>
<dbReference type="InterPro" id="IPR038765">
    <property type="entry name" value="Papain-like_cys_pep_sf"/>
</dbReference>
<dbReference type="Pfam" id="PF04843">
    <property type="entry name" value="Herpes_teg_N"/>
    <property type="match status" value="1"/>
</dbReference>
<evidence type="ECO:0000313" key="3">
    <source>
        <dbReference type="RefSeq" id="XP_026111622.1"/>
    </source>
</evidence>
<dbReference type="OrthoDB" id="8958638at2759"/>
<reference evidence="3" key="1">
    <citation type="submission" date="2025-08" db="UniProtKB">
        <authorList>
            <consortium name="RefSeq"/>
        </authorList>
    </citation>
    <scope>IDENTIFICATION</scope>
    <source>
        <strain evidence="3">Wakin</strain>
        <tissue evidence="3">Muscle</tissue>
    </source>
</reference>
<dbReference type="PANTHER" id="PTHR40552">
    <property type="entry name" value="AT05186P-RELATED"/>
    <property type="match status" value="1"/>
</dbReference>
<dbReference type="InterPro" id="IPR006928">
    <property type="entry name" value="Herpes_teg_USP"/>
</dbReference>
<evidence type="ECO:0000259" key="1">
    <source>
        <dbReference type="Pfam" id="PF04843"/>
    </source>
</evidence>
<feature type="non-terminal residue" evidence="3">
    <location>
        <position position="286"/>
    </location>
</feature>
<organism evidence="2 3">
    <name type="scientific">Carassius auratus</name>
    <name type="common">Goldfish</name>
    <dbReference type="NCBI Taxonomy" id="7957"/>
    <lineage>
        <taxon>Eukaryota</taxon>
        <taxon>Metazoa</taxon>
        <taxon>Chordata</taxon>
        <taxon>Craniata</taxon>
        <taxon>Vertebrata</taxon>
        <taxon>Euteleostomi</taxon>
        <taxon>Actinopterygii</taxon>
        <taxon>Neopterygii</taxon>
        <taxon>Teleostei</taxon>
        <taxon>Ostariophysi</taxon>
        <taxon>Cypriniformes</taxon>
        <taxon>Cyprinidae</taxon>
        <taxon>Cyprininae</taxon>
        <taxon>Carassius</taxon>
    </lineage>
</organism>
<dbReference type="RefSeq" id="XP_026111622.1">
    <property type="nucleotide sequence ID" value="XM_026255837.1"/>
</dbReference>
<keyword evidence="2" id="KW-1185">Reference proteome</keyword>
<dbReference type="KEGG" id="caua:113088785"/>
<protein>
    <submittedName>
        <fullName evidence="3">Uncharacterized protein LOC113088785</fullName>
    </submittedName>
</protein>
<dbReference type="Proteomes" id="UP000515129">
    <property type="component" value="Unplaced"/>
</dbReference>
<sequence>MPRTKQSQRSQTSYISGSFHQGDYRFGRNRGSQCGANSLTAIMMSKMKNVLQWTRSDLNAVLIHGDDLYSAMRDAGKINDPESGFIAVHELPDTHTLKDSRFSINYGETLTGLFGINKYDGELQGYAMSFDEAVNRAFQTFDAVLVNIKLAICAAVREGSWYAVIDPHSRRGDGRCVADGKSVVVYHRNLHSLIVHFRKLAASINARYQEFEVTGVNAVMTGENRPFWQVIENAGPAENESEGEKSDVEVDVGCSQFLNDFMDKTSVKETCAQQRTKTTYPTNENA</sequence>